<dbReference type="PANTHER" id="PTHR46060">
    <property type="entry name" value="MARINER MOS1 TRANSPOSASE-LIKE PROTEIN"/>
    <property type="match status" value="1"/>
</dbReference>
<dbReference type="GO" id="GO:0003676">
    <property type="term" value="F:nucleic acid binding"/>
    <property type="evidence" value="ECO:0007669"/>
    <property type="project" value="InterPro"/>
</dbReference>
<dbReference type="AlphaFoldDB" id="A0A8R1IC43"/>
<reference evidence="2" key="1">
    <citation type="submission" date="2010-08" db="EMBL/GenBank/DDBJ databases">
        <authorList>
            <consortium name="Caenorhabditis japonica Sequencing Consortium"/>
            <person name="Wilson R.K."/>
        </authorList>
    </citation>
    <scope>NUCLEOTIDE SEQUENCE [LARGE SCALE GENOMIC DNA]</scope>
    <source>
        <strain evidence="2">DF5081</strain>
    </source>
</reference>
<dbReference type="Proteomes" id="UP000005237">
    <property type="component" value="Unassembled WGS sequence"/>
</dbReference>
<keyword evidence="2" id="KW-1185">Reference proteome</keyword>
<proteinExistence type="predicted"/>
<evidence type="ECO:0008006" key="3">
    <source>
        <dbReference type="Google" id="ProtNLM"/>
    </source>
</evidence>
<dbReference type="InterPro" id="IPR052709">
    <property type="entry name" value="Transposase-MT_Hybrid"/>
</dbReference>
<dbReference type="Gene3D" id="3.30.420.10">
    <property type="entry name" value="Ribonuclease H-like superfamily/Ribonuclease H"/>
    <property type="match status" value="1"/>
</dbReference>
<reference evidence="1" key="2">
    <citation type="submission" date="2022-06" db="UniProtKB">
        <authorList>
            <consortium name="EnsemblMetazoa"/>
        </authorList>
    </citation>
    <scope>IDENTIFICATION</scope>
    <source>
        <strain evidence="1">DF5081</strain>
    </source>
</reference>
<dbReference type="PANTHER" id="PTHR46060:SF1">
    <property type="entry name" value="MARINER MOS1 TRANSPOSASE-LIKE PROTEIN"/>
    <property type="match status" value="1"/>
</dbReference>
<evidence type="ECO:0000313" key="2">
    <source>
        <dbReference type="Proteomes" id="UP000005237"/>
    </source>
</evidence>
<name>A0A8R1IC43_CAEJA</name>
<protein>
    <recommendedName>
        <fullName evidence="3">Histone-lysine N-methyltransferase SETMAR</fullName>
    </recommendedName>
</protein>
<organism evidence="1 2">
    <name type="scientific">Caenorhabditis japonica</name>
    <dbReference type="NCBI Taxonomy" id="281687"/>
    <lineage>
        <taxon>Eukaryota</taxon>
        <taxon>Metazoa</taxon>
        <taxon>Ecdysozoa</taxon>
        <taxon>Nematoda</taxon>
        <taxon>Chromadorea</taxon>
        <taxon>Rhabditida</taxon>
        <taxon>Rhabditina</taxon>
        <taxon>Rhabditomorpha</taxon>
        <taxon>Rhabditoidea</taxon>
        <taxon>Rhabditidae</taxon>
        <taxon>Peloderinae</taxon>
        <taxon>Caenorhabditis</taxon>
    </lineage>
</organism>
<sequence length="113" mass="13243">MQARVTACQSILLTPQRKEFLVDLVTGDESWDLNWGTVPHPPYSSDVAPSDFYLFRPLKLFLKEKRFGKYEDFKMAVFDFFDSKSAAFWKKSIKDLHERWPTVVTNDGQYIVD</sequence>
<dbReference type="InterPro" id="IPR036397">
    <property type="entry name" value="RNaseH_sf"/>
</dbReference>
<accession>A0A8R1IC43</accession>
<dbReference type="EnsemblMetazoa" id="CJA30727.1">
    <property type="protein sequence ID" value="CJA30727.1"/>
    <property type="gene ID" value="WBGene00206574"/>
</dbReference>
<evidence type="ECO:0000313" key="1">
    <source>
        <dbReference type="EnsemblMetazoa" id="CJA30727.1"/>
    </source>
</evidence>